<keyword evidence="3" id="KW-1185">Reference proteome</keyword>
<dbReference type="EMBL" id="AWUE01022414">
    <property type="protein sequence ID" value="OMO58470.1"/>
    <property type="molecule type" value="Genomic_DNA"/>
</dbReference>
<protein>
    <submittedName>
        <fullName evidence="2">Uncharacterized protein</fullName>
    </submittedName>
</protein>
<reference evidence="3" key="1">
    <citation type="submission" date="2013-09" db="EMBL/GenBank/DDBJ databases">
        <title>Corchorus olitorius genome sequencing.</title>
        <authorList>
            <person name="Alam M."/>
            <person name="Haque M.S."/>
            <person name="Islam M.S."/>
            <person name="Emdad E.M."/>
            <person name="Islam M.M."/>
            <person name="Ahmed B."/>
            <person name="Halim A."/>
            <person name="Hossen Q.M.M."/>
            <person name="Hossain M.Z."/>
            <person name="Ahmed R."/>
            <person name="Khan M.M."/>
            <person name="Islam R."/>
            <person name="Rashid M.M."/>
            <person name="Khan S.A."/>
            <person name="Rahman M.S."/>
            <person name="Alam M."/>
            <person name="Yahiya A.S."/>
            <person name="Khan M.S."/>
            <person name="Azam M.S."/>
            <person name="Haque T."/>
            <person name="Lashkar M.Z.H."/>
            <person name="Akhand A.I."/>
            <person name="Morshed G."/>
            <person name="Roy S."/>
            <person name="Uddin K.S."/>
            <person name="Rabeya T."/>
            <person name="Hossain A.S."/>
            <person name="Chowdhury A."/>
            <person name="Snigdha A.R."/>
            <person name="Mortoza M.S."/>
            <person name="Matin S.A."/>
            <person name="Hoque S.M.E."/>
            <person name="Islam M.K."/>
            <person name="Roy D.K."/>
            <person name="Haider R."/>
            <person name="Moosa M.M."/>
            <person name="Elias S.M."/>
            <person name="Hasan A.M."/>
            <person name="Jahan S."/>
            <person name="Shafiuddin M."/>
            <person name="Mahmood N."/>
            <person name="Shommy N.S."/>
        </authorList>
    </citation>
    <scope>NUCLEOTIDE SEQUENCE [LARGE SCALE GENOMIC DNA]</scope>
    <source>
        <strain evidence="3">cv. O-4</strain>
    </source>
</reference>
<comment type="caution">
    <text evidence="2">The sequence shown here is derived from an EMBL/GenBank/DDBJ whole genome shotgun (WGS) entry which is preliminary data.</text>
</comment>
<feature type="transmembrane region" description="Helical" evidence="1">
    <location>
        <begin position="12"/>
        <end position="30"/>
    </location>
</feature>
<gene>
    <name evidence="2" type="ORF">COLO4_34583</name>
</gene>
<dbReference type="AlphaFoldDB" id="A0A1R3GKB9"/>
<keyword evidence="1" id="KW-0812">Transmembrane</keyword>
<evidence type="ECO:0000256" key="1">
    <source>
        <dbReference type="SAM" id="Phobius"/>
    </source>
</evidence>
<name>A0A1R3GKB9_9ROSI</name>
<accession>A0A1R3GKB9</accession>
<dbReference type="Proteomes" id="UP000187203">
    <property type="component" value="Unassembled WGS sequence"/>
</dbReference>
<organism evidence="2 3">
    <name type="scientific">Corchorus olitorius</name>
    <dbReference type="NCBI Taxonomy" id="93759"/>
    <lineage>
        <taxon>Eukaryota</taxon>
        <taxon>Viridiplantae</taxon>
        <taxon>Streptophyta</taxon>
        <taxon>Embryophyta</taxon>
        <taxon>Tracheophyta</taxon>
        <taxon>Spermatophyta</taxon>
        <taxon>Magnoliopsida</taxon>
        <taxon>eudicotyledons</taxon>
        <taxon>Gunneridae</taxon>
        <taxon>Pentapetalae</taxon>
        <taxon>rosids</taxon>
        <taxon>malvids</taxon>
        <taxon>Malvales</taxon>
        <taxon>Malvaceae</taxon>
        <taxon>Grewioideae</taxon>
        <taxon>Apeibeae</taxon>
        <taxon>Corchorus</taxon>
    </lineage>
</organism>
<keyword evidence="1" id="KW-0472">Membrane</keyword>
<dbReference type="OrthoDB" id="10282018at2759"/>
<evidence type="ECO:0000313" key="3">
    <source>
        <dbReference type="Proteomes" id="UP000187203"/>
    </source>
</evidence>
<proteinExistence type="predicted"/>
<keyword evidence="1" id="KW-1133">Transmembrane helix</keyword>
<sequence>MGTAMCRIGSGSFCFLSKVLVIGIIIRSMILRATG</sequence>
<evidence type="ECO:0000313" key="2">
    <source>
        <dbReference type="EMBL" id="OMO58470.1"/>
    </source>
</evidence>